<evidence type="ECO:0000256" key="5">
    <source>
        <dbReference type="ARBA" id="ARBA00023004"/>
    </source>
</evidence>
<dbReference type="GO" id="GO:0046872">
    <property type="term" value="F:metal ion binding"/>
    <property type="evidence" value="ECO:0007669"/>
    <property type="project" value="UniProtKB-KW"/>
</dbReference>
<dbReference type="OrthoDB" id="5337932at2"/>
<evidence type="ECO:0000313" key="9">
    <source>
        <dbReference type="Proteomes" id="UP000199648"/>
    </source>
</evidence>
<feature type="chain" id="PRO_5011706386" evidence="6">
    <location>
        <begin position="37"/>
        <end position="328"/>
    </location>
</feature>
<reference evidence="8 9" key="1">
    <citation type="submission" date="2016-10" db="EMBL/GenBank/DDBJ databases">
        <authorList>
            <person name="de Groot N.N."/>
        </authorList>
    </citation>
    <scope>NUCLEOTIDE SEQUENCE [LARGE SCALE GENOMIC DNA]</scope>
    <source>
        <strain evidence="8 9">HLD2</strain>
    </source>
</reference>
<protein>
    <submittedName>
        <fullName evidence="8">Ethylbenzene dehydrogenase</fullName>
    </submittedName>
</protein>
<gene>
    <name evidence="8" type="ORF">SAMN03097708_02864</name>
</gene>
<keyword evidence="2" id="KW-0349">Heme</keyword>
<keyword evidence="9" id="KW-1185">Reference proteome</keyword>
<keyword evidence="3" id="KW-0479">Metal-binding</keyword>
<sequence length="328" mass="35854">MFKNRVTKKETLHSPLVLRPVLLAAALLVAPVYVSAEAVDWDGVEGNEVTLFYPGQASWEWALTQSDHSGNERFRQGRNCSYCHKGEEGDIGKLIVAGEKLEPTPIDGKPGSVKLDVKMVNDGERLHVRLAWPDTGYKPVEPMDEDNALRVTMMLDNGGVGEATRASCWGTCHDDANRMASANGEERVKYLSASRNKMSRSGGGDNVKADDEIAKLLAGNHFMEYWQARVGVDGEAKSVHGYILDERHETFDSKVDVDVSREGDNWVAVLSRDLKASGTGYKTLGEADELMVGFALHDGHATGRAHYVSLDYSASLNGGDADLQASKR</sequence>
<evidence type="ECO:0000256" key="1">
    <source>
        <dbReference type="ARBA" id="ARBA00022448"/>
    </source>
</evidence>
<proteinExistence type="predicted"/>
<evidence type="ECO:0000313" key="8">
    <source>
        <dbReference type="EMBL" id="SCZ65679.1"/>
    </source>
</evidence>
<keyword evidence="5" id="KW-0408">Iron</keyword>
<evidence type="ECO:0000256" key="3">
    <source>
        <dbReference type="ARBA" id="ARBA00022723"/>
    </source>
</evidence>
<evidence type="ECO:0000256" key="4">
    <source>
        <dbReference type="ARBA" id="ARBA00022982"/>
    </source>
</evidence>
<keyword evidence="6" id="KW-0732">Signal</keyword>
<dbReference type="EMBL" id="FMWD01000010">
    <property type="protein sequence ID" value="SCZ65679.1"/>
    <property type="molecule type" value="Genomic_DNA"/>
</dbReference>
<evidence type="ECO:0000256" key="6">
    <source>
        <dbReference type="SAM" id="SignalP"/>
    </source>
</evidence>
<dbReference type="InterPro" id="IPR019020">
    <property type="entry name" value="Cyt-c552/DMSO_Rdtase_haem-bd"/>
</dbReference>
<dbReference type="Gene3D" id="2.60.40.1190">
    <property type="match status" value="1"/>
</dbReference>
<dbReference type="SMART" id="SM00887">
    <property type="entry name" value="EB_dh"/>
    <property type="match status" value="1"/>
</dbReference>
<dbReference type="RefSeq" id="WP_092998524.1">
    <property type="nucleotide sequence ID" value="NZ_FMWD01000010.1"/>
</dbReference>
<accession>A0A1G5QX90</accession>
<dbReference type="Pfam" id="PF09459">
    <property type="entry name" value="EB_dh"/>
    <property type="match status" value="1"/>
</dbReference>
<feature type="domain" description="Cytochrome c-552/DMSO reductase-like haem-binding" evidence="7">
    <location>
        <begin position="38"/>
        <end position="309"/>
    </location>
</feature>
<evidence type="ECO:0000259" key="7">
    <source>
        <dbReference type="SMART" id="SM00887"/>
    </source>
</evidence>
<evidence type="ECO:0000256" key="2">
    <source>
        <dbReference type="ARBA" id="ARBA00022617"/>
    </source>
</evidence>
<keyword evidence="4" id="KW-0249">Electron transport</keyword>
<dbReference type="Proteomes" id="UP000199648">
    <property type="component" value="Unassembled WGS sequence"/>
</dbReference>
<dbReference type="GO" id="GO:0020037">
    <property type="term" value="F:heme binding"/>
    <property type="evidence" value="ECO:0007669"/>
    <property type="project" value="InterPro"/>
</dbReference>
<dbReference type="STRING" id="415747.SAMN03097708_02864"/>
<organism evidence="8 9">
    <name type="scientific">Thiohalomonas denitrificans</name>
    <dbReference type="NCBI Taxonomy" id="415747"/>
    <lineage>
        <taxon>Bacteria</taxon>
        <taxon>Pseudomonadati</taxon>
        <taxon>Pseudomonadota</taxon>
        <taxon>Gammaproteobacteria</taxon>
        <taxon>Thiohalomonadales</taxon>
        <taxon>Thiohalomonadaceae</taxon>
        <taxon>Thiohalomonas</taxon>
    </lineage>
</organism>
<name>A0A1G5QX90_9GAMM</name>
<keyword evidence="1" id="KW-0813">Transport</keyword>
<dbReference type="AlphaFoldDB" id="A0A1G5QX90"/>
<feature type="signal peptide" evidence="6">
    <location>
        <begin position="1"/>
        <end position="36"/>
    </location>
</feature>